<evidence type="ECO:0000256" key="5">
    <source>
        <dbReference type="SAM" id="Coils"/>
    </source>
</evidence>
<dbReference type="SUPFAM" id="SSF47473">
    <property type="entry name" value="EF-hand"/>
    <property type="match status" value="1"/>
</dbReference>
<evidence type="ECO:0000313" key="8">
    <source>
        <dbReference type="Proteomes" id="UP001652624"/>
    </source>
</evidence>
<gene>
    <name evidence="9 10" type="primary">CRACR2A</name>
</gene>
<keyword evidence="1" id="KW-0479">Metal-binding</keyword>
<evidence type="ECO:0000313" key="9">
    <source>
        <dbReference type="RefSeq" id="XP_060046240.1"/>
    </source>
</evidence>
<sequence>MNTPDKPVVSSPQRPEQGHKSSGACPGPLGSLEWKESQELALEEAAMLRKVEEFFLICDTEGKGFIARKDMQRLNQELPLSLEELQRVFDALDADGNGLLTLEEFTQGFSHFFFSQDQPGRPPQEKVYQSHGDEGLGDLDEDEEAQFQMLIDKLGAQKVLEDEIHVKQLWFQLRKCKPHLLSSFSDFLSTVFSQLHQVCEEKDRLECALQRKIAAHDEEIQHLYEEMEQQIKSEKEQFLLKDTERFQAHCQELEQKLLCKEQELEQLVQKQKQLEGQCRALHSDTDEAKAENTKLRLSQQELARELEWTCRELEDTREQVESLQQEAHQLQQDKEREVYRVTESLQREKSGLLKQLELLRERNKHLCDERDIRFQKDKAAKASTIAPKANWKQRSGSVIGKYMDGKGILRSSQSEEEEDVFGISRRRSSLGLSGYPPTEDEPGAREMGSGGPSPRALRRIISIEEDPLPQLLETSFGQPLEKCPEKQGSCPEQGEGQTPMLAPSLEHTPRFSRGQPVGKEDWPKEPNWAAPDRVFKVVFVGNSAVGKTSFLRRLCEDHFFPGVAATVGIDYRVKTVCVDDSQVALQLWDTAGQERYRCITQQFFRKADGVIVMYDLTARQSFLCVRQWLSSVEEAVGDHLPVLLLGNKVDKETEREVPRGLGEQLAKENNLLFYECSAFSGHNTQESLLHLARVLKEQEDTEKGDTVQVGCPAKKKPCCS</sequence>
<accession>A0ABM3XBQ4</accession>
<dbReference type="Proteomes" id="UP001652624">
    <property type="component" value="Chromosome 4"/>
</dbReference>
<dbReference type="PROSITE" id="PS51419">
    <property type="entry name" value="RAB"/>
    <property type="match status" value="1"/>
</dbReference>
<keyword evidence="8" id="KW-1185">Reference proteome</keyword>
<dbReference type="Pfam" id="PF13499">
    <property type="entry name" value="EF-hand_7"/>
    <property type="match status" value="1"/>
</dbReference>
<feature type="region of interest" description="Disordered" evidence="6">
    <location>
        <begin position="116"/>
        <end position="135"/>
    </location>
</feature>
<dbReference type="SUPFAM" id="SSF52540">
    <property type="entry name" value="P-loop containing nucleoside triphosphate hydrolases"/>
    <property type="match status" value="1"/>
</dbReference>
<feature type="region of interest" description="Disordered" evidence="6">
    <location>
        <begin position="480"/>
        <end position="500"/>
    </location>
</feature>
<evidence type="ECO:0000259" key="7">
    <source>
        <dbReference type="PROSITE" id="PS50222"/>
    </source>
</evidence>
<dbReference type="SMART" id="SM00174">
    <property type="entry name" value="RHO"/>
    <property type="match status" value="1"/>
</dbReference>
<keyword evidence="4" id="KW-0342">GTP-binding</keyword>
<keyword evidence="3" id="KW-0106">Calcium</keyword>
<evidence type="ECO:0000256" key="6">
    <source>
        <dbReference type="SAM" id="MobiDB-lite"/>
    </source>
</evidence>
<dbReference type="CDD" id="cd00154">
    <property type="entry name" value="Rab"/>
    <property type="match status" value="1"/>
</dbReference>
<dbReference type="SMART" id="SM00176">
    <property type="entry name" value="RAN"/>
    <property type="match status" value="1"/>
</dbReference>
<dbReference type="PROSITE" id="PS51421">
    <property type="entry name" value="RAS"/>
    <property type="match status" value="1"/>
</dbReference>
<dbReference type="PROSITE" id="PS00018">
    <property type="entry name" value="EF_HAND_1"/>
    <property type="match status" value="1"/>
</dbReference>
<dbReference type="Gene3D" id="3.40.50.300">
    <property type="entry name" value="P-loop containing nucleotide triphosphate hydrolases"/>
    <property type="match status" value="1"/>
</dbReference>
<protein>
    <submittedName>
        <fullName evidence="9 10">EF-hand calcium-binding domain-containing protein 4B isoform X1</fullName>
    </submittedName>
</protein>
<dbReference type="SMART" id="SM00177">
    <property type="entry name" value="ARF"/>
    <property type="match status" value="1"/>
</dbReference>
<dbReference type="InterPro" id="IPR027417">
    <property type="entry name" value="P-loop_NTPase"/>
</dbReference>
<dbReference type="InterPro" id="IPR002048">
    <property type="entry name" value="EF_hand_dom"/>
</dbReference>
<reference evidence="9 10" key="1">
    <citation type="submission" date="2025-05" db="UniProtKB">
        <authorList>
            <consortium name="RefSeq"/>
        </authorList>
    </citation>
    <scope>IDENTIFICATION</scope>
</reference>
<dbReference type="PRINTS" id="PR00449">
    <property type="entry name" value="RASTRNSFRMNG"/>
</dbReference>
<keyword evidence="2" id="KW-0547">Nucleotide-binding</keyword>
<feature type="region of interest" description="Disordered" evidence="6">
    <location>
        <begin position="1"/>
        <end position="31"/>
    </location>
</feature>
<feature type="region of interest" description="Disordered" evidence="6">
    <location>
        <begin position="410"/>
        <end position="455"/>
    </location>
</feature>
<dbReference type="InterPro" id="IPR018247">
    <property type="entry name" value="EF_Hand_1_Ca_BS"/>
</dbReference>
<dbReference type="SMART" id="SM00054">
    <property type="entry name" value="EFh"/>
    <property type="match status" value="2"/>
</dbReference>
<evidence type="ECO:0000256" key="1">
    <source>
        <dbReference type="ARBA" id="ARBA00022723"/>
    </source>
</evidence>
<dbReference type="PROSITE" id="PS50222">
    <property type="entry name" value="EF_HAND_2"/>
    <property type="match status" value="1"/>
</dbReference>
<dbReference type="SMART" id="SM00175">
    <property type="entry name" value="RAB"/>
    <property type="match status" value="1"/>
</dbReference>
<name>A0ABM3XBQ4_ERIEU</name>
<dbReference type="GeneID" id="103116397"/>
<proteinExistence type="predicted"/>
<dbReference type="InterPro" id="IPR005225">
    <property type="entry name" value="Small_GTP-bd"/>
</dbReference>
<keyword evidence="5" id="KW-0175">Coiled coil</keyword>
<feature type="coiled-coil region" evidence="5">
    <location>
        <begin position="217"/>
        <end position="362"/>
    </location>
</feature>
<dbReference type="InterPro" id="IPR001806">
    <property type="entry name" value="Small_GTPase"/>
</dbReference>
<dbReference type="RefSeq" id="XP_060046241.1">
    <property type="nucleotide sequence ID" value="XM_060190258.1"/>
</dbReference>
<evidence type="ECO:0000256" key="4">
    <source>
        <dbReference type="ARBA" id="ARBA00023134"/>
    </source>
</evidence>
<dbReference type="Gene3D" id="1.10.238.10">
    <property type="entry name" value="EF-hand"/>
    <property type="match status" value="1"/>
</dbReference>
<evidence type="ECO:0000256" key="3">
    <source>
        <dbReference type="ARBA" id="ARBA00022837"/>
    </source>
</evidence>
<dbReference type="InterPro" id="IPR050227">
    <property type="entry name" value="Rab"/>
</dbReference>
<evidence type="ECO:0000256" key="2">
    <source>
        <dbReference type="ARBA" id="ARBA00022741"/>
    </source>
</evidence>
<dbReference type="NCBIfam" id="TIGR00231">
    <property type="entry name" value="small_GTP"/>
    <property type="match status" value="1"/>
</dbReference>
<dbReference type="RefSeq" id="XP_060046240.1">
    <property type="nucleotide sequence ID" value="XM_060190257.1"/>
</dbReference>
<dbReference type="SMART" id="SM00173">
    <property type="entry name" value="RAS"/>
    <property type="match status" value="1"/>
</dbReference>
<feature type="domain" description="EF-hand" evidence="7">
    <location>
        <begin position="80"/>
        <end position="115"/>
    </location>
</feature>
<dbReference type="PROSITE" id="PS51417">
    <property type="entry name" value="ARF"/>
    <property type="match status" value="1"/>
</dbReference>
<dbReference type="InterPro" id="IPR011992">
    <property type="entry name" value="EF-hand-dom_pair"/>
</dbReference>
<evidence type="ECO:0000313" key="10">
    <source>
        <dbReference type="RefSeq" id="XP_060046241.1"/>
    </source>
</evidence>
<dbReference type="PANTHER" id="PTHR47977">
    <property type="entry name" value="RAS-RELATED PROTEIN RAB"/>
    <property type="match status" value="1"/>
</dbReference>
<organism evidence="8 10">
    <name type="scientific">Erinaceus europaeus</name>
    <name type="common">Western European hedgehog</name>
    <dbReference type="NCBI Taxonomy" id="9365"/>
    <lineage>
        <taxon>Eukaryota</taxon>
        <taxon>Metazoa</taxon>
        <taxon>Chordata</taxon>
        <taxon>Craniata</taxon>
        <taxon>Vertebrata</taxon>
        <taxon>Euteleostomi</taxon>
        <taxon>Mammalia</taxon>
        <taxon>Eutheria</taxon>
        <taxon>Laurasiatheria</taxon>
        <taxon>Eulipotyphla</taxon>
        <taxon>Erinaceidae</taxon>
        <taxon>Erinaceinae</taxon>
        <taxon>Erinaceus</taxon>
    </lineage>
</organism>
<dbReference type="Pfam" id="PF00071">
    <property type="entry name" value="Ras"/>
    <property type="match status" value="1"/>
</dbReference>
<dbReference type="CDD" id="cd00051">
    <property type="entry name" value="EFh"/>
    <property type="match status" value="1"/>
</dbReference>